<dbReference type="InterPro" id="IPR038330">
    <property type="entry name" value="TspO/MBR-related_sf"/>
</dbReference>
<dbReference type="Pfam" id="PF03073">
    <property type="entry name" value="TspO_MBR"/>
    <property type="match status" value="1"/>
</dbReference>
<dbReference type="PIRSF" id="PIRSF005859">
    <property type="entry name" value="PBR"/>
    <property type="match status" value="1"/>
</dbReference>
<evidence type="ECO:0000256" key="3">
    <source>
        <dbReference type="ARBA" id="ARBA00022692"/>
    </source>
</evidence>
<evidence type="ECO:0000313" key="7">
    <source>
        <dbReference type="EMBL" id="WNZ24887.1"/>
    </source>
</evidence>
<dbReference type="CDD" id="cd15904">
    <property type="entry name" value="TSPO_MBR"/>
    <property type="match status" value="1"/>
</dbReference>
<feature type="transmembrane region" description="Helical" evidence="6">
    <location>
        <begin position="74"/>
        <end position="91"/>
    </location>
</feature>
<dbReference type="RefSeq" id="WP_316430888.1">
    <property type="nucleotide sequence ID" value="NZ_CP053586.1"/>
</dbReference>
<sequence>MIKSWMVIGGIALLLAIIGGSIVRPKGVQWFRRLRRPQWLTFEPLIPFIWIFVFACGVWSAVLVWEQDPGSSRTWALMAGYLLLELAILAYNPTMLIGQSLKLGTIVGAVGFVIGLILTIGVASVSSTAAWLLLPFLIWSPIGTYTTWAMLKLNPTEA</sequence>
<proteinExistence type="inferred from homology"/>
<dbReference type="AlphaFoldDB" id="A0AA97ALQ0"/>
<keyword evidence="4 6" id="KW-1133">Transmembrane helix</keyword>
<evidence type="ECO:0000256" key="1">
    <source>
        <dbReference type="ARBA" id="ARBA00004141"/>
    </source>
</evidence>
<dbReference type="GO" id="GO:0033013">
    <property type="term" value="P:tetrapyrrole metabolic process"/>
    <property type="evidence" value="ECO:0007669"/>
    <property type="project" value="UniProtKB-ARBA"/>
</dbReference>
<reference evidence="7" key="1">
    <citation type="submission" date="2020-05" db="EMBL/GenBank/DDBJ databases">
        <authorList>
            <person name="Zhu T."/>
            <person name="Keshari N."/>
            <person name="Lu X."/>
        </authorList>
    </citation>
    <scope>NUCLEOTIDE SEQUENCE</scope>
    <source>
        <strain evidence="7">NK1-12</strain>
    </source>
</reference>
<comment type="subcellular location">
    <subcellularLocation>
        <location evidence="1">Membrane</location>
        <topology evidence="1">Multi-pass membrane protein</topology>
    </subcellularLocation>
</comment>
<feature type="transmembrane region" description="Helical" evidence="6">
    <location>
        <begin position="44"/>
        <end position="62"/>
    </location>
</feature>
<name>A0AA97ALQ0_9CYAN</name>
<dbReference type="PANTHER" id="PTHR10057">
    <property type="entry name" value="PERIPHERAL-TYPE BENZODIAZEPINE RECEPTOR"/>
    <property type="match status" value="1"/>
</dbReference>
<evidence type="ECO:0000256" key="5">
    <source>
        <dbReference type="ARBA" id="ARBA00023136"/>
    </source>
</evidence>
<keyword evidence="5 6" id="KW-0472">Membrane</keyword>
<dbReference type="InterPro" id="IPR004307">
    <property type="entry name" value="TspO_MBR"/>
</dbReference>
<organism evidence="7">
    <name type="scientific">Leptolyngbya sp. NK1-12</name>
    <dbReference type="NCBI Taxonomy" id="2547451"/>
    <lineage>
        <taxon>Bacteria</taxon>
        <taxon>Bacillati</taxon>
        <taxon>Cyanobacteriota</taxon>
        <taxon>Cyanophyceae</taxon>
        <taxon>Leptolyngbyales</taxon>
        <taxon>Leptolyngbyaceae</taxon>
        <taxon>Leptolyngbya group</taxon>
        <taxon>Leptolyngbya</taxon>
    </lineage>
</organism>
<gene>
    <name evidence="7" type="ORF">HJG54_19880</name>
</gene>
<feature type="transmembrane region" description="Helical" evidence="6">
    <location>
        <begin position="129"/>
        <end position="151"/>
    </location>
</feature>
<dbReference type="Gene3D" id="1.20.1260.100">
    <property type="entry name" value="TspO/MBR protein"/>
    <property type="match status" value="1"/>
</dbReference>
<comment type="similarity">
    <text evidence="2">Belongs to the TspO/BZRP family.</text>
</comment>
<accession>A0AA97ALQ0</accession>
<feature type="transmembrane region" description="Helical" evidence="6">
    <location>
        <begin position="103"/>
        <end position="123"/>
    </location>
</feature>
<evidence type="ECO:0000256" key="2">
    <source>
        <dbReference type="ARBA" id="ARBA00007524"/>
    </source>
</evidence>
<evidence type="ECO:0000256" key="6">
    <source>
        <dbReference type="SAM" id="Phobius"/>
    </source>
</evidence>
<evidence type="ECO:0000256" key="4">
    <source>
        <dbReference type="ARBA" id="ARBA00022989"/>
    </source>
</evidence>
<feature type="transmembrane region" description="Helical" evidence="6">
    <location>
        <begin position="6"/>
        <end position="23"/>
    </location>
</feature>
<keyword evidence="3 6" id="KW-0812">Transmembrane</keyword>
<dbReference type="EMBL" id="CP053586">
    <property type="protein sequence ID" value="WNZ24887.1"/>
    <property type="molecule type" value="Genomic_DNA"/>
</dbReference>
<dbReference type="PANTHER" id="PTHR10057:SF0">
    <property type="entry name" value="TRANSLOCATOR PROTEIN"/>
    <property type="match status" value="1"/>
</dbReference>
<protein>
    <submittedName>
        <fullName evidence="7">TspO protein</fullName>
    </submittedName>
</protein>
<dbReference type="GO" id="GO:0016020">
    <property type="term" value="C:membrane"/>
    <property type="evidence" value="ECO:0007669"/>
    <property type="project" value="UniProtKB-SubCell"/>
</dbReference>